<keyword evidence="1" id="KW-0732">Signal</keyword>
<dbReference type="AlphaFoldDB" id="A0A167WH42"/>
<organism evidence="2">
    <name type="scientific">Athelia psychrophila</name>
    <dbReference type="NCBI Taxonomy" id="1759441"/>
    <lineage>
        <taxon>Eukaryota</taxon>
        <taxon>Fungi</taxon>
        <taxon>Dikarya</taxon>
        <taxon>Basidiomycota</taxon>
        <taxon>Agaricomycotina</taxon>
        <taxon>Agaricomycetes</taxon>
        <taxon>Agaricomycetidae</taxon>
        <taxon>Atheliales</taxon>
        <taxon>Atheliaceae</taxon>
        <taxon>Athelia</taxon>
    </lineage>
</organism>
<feature type="chain" id="PRO_5007893934" description="Carbohydrate-binding module family 18 protein" evidence="1">
    <location>
        <begin position="21"/>
        <end position="68"/>
    </location>
</feature>
<protein>
    <recommendedName>
        <fullName evidence="3">Carbohydrate-binding module family 18 protein</fullName>
    </recommendedName>
</protein>
<name>A0A167WH42_9AGAM</name>
<reference evidence="2" key="1">
    <citation type="journal article" date="2016" name="Mol. Biol. Evol.">
        <title>Comparative Genomics of Early-Diverging Mushroom-Forming Fungi Provides Insights into the Origins of Lignocellulose Decay Capabilities.</title>
        <authorList>
            <person name="Nagy L.G."/>
            <person name="Riley R."/>
            <person name="Tritt A."/>
            <person name="Adam C."/>
            <person name="Daum C."/>
            <person name="Floudas D."/>
            <person name="Sun H."/>
            <person name="Yadav J.S."/>
            <person name="Pangilinan J."/>
            <person name="Larsson K.H."/>
            <person name="Matsuura K."/>
            <person name="Barry K."/>
            <person name="Labutti K."/>
            <person name="Kuo R."/>
            <person name="Ohm R.A."/>
            <person name="Bhattacharya S.S."/>
            <person name="Shirouzu T."/>
            <person name="Yoshinaga Y."/>
            <person name="Martin F.M."/>
            <person name="Grigoriev I.V."/>
            <person name="Hibbett D.S."/>
        </authorList>
    </citation>
    <scope>NUCLEOTIDE SEQUENCE [LARGE SCALE GENOMIC DNA]</scope>
    <source>
        <strain evidence="2">CBS 109695</strain>
    </source>
</reference>
<evidence type="ECO:0000256" key="1">
    <source>
        <dbReference type="SAM" id="SignalP"/>
    </source>
</evidence>
<dbReference type="EMBL" id="KV417804">
    <property type="protein sequence ID" value="KZP06093.1"/>
    <property type="molecule type" value="Genomic_DNA"/>
</dbReference>
<sequence length="68" mass="6723">MQLFKSTLFAALAVVAFAAAAPSTLEIRGDNISGCVLGGGDCSAPGTYCCKGWGCYADPDGGASCGNI</sequence>
<evidence type="ECO:0008006" key="3">
    <source>
        <dbReference type="Google" id="ProtNLM"/>
    </source>
</evidence>
<proteinExistence type="predicted"/>
<evidence type="ECO:0000313" key="2">
    <source>
        <dbReference type="EMBL" id="KZP06093.1"/>
    </source>
</evidence>
<gene>
    <name evidence="2" type="ORF">FIBSPDRAFT_876842</name>
</gene>
<accession>A0A167WH42</accession>
<feature type="signal peptide" evidence="1">
    <location>
        <begin position="1"/>
        <end position="20"/>
    </location>
</feature>